<dbReference type="EMBL" id="JAGHQM010001682">
    <property type="protein sequence ID" value="KAH0552953.1"/>
    <property type="molecule type" value="Genomic_DNA"/>
</dbReference>
<evidence type="ECO:0000313" key="2">
    <source>
        <dbReference type="EMBL" id="KAH0552953.1"/>
    </source>
</evidence>
<reference evidence="2" key="1">
    <citation type="submission" date="2021-03" db="EMBL/GenBank/DDBJ databases">
        <title>Comparative genomics and phylogenomic investigation of the class Geoglossomycetes provide insights into ecological specialization and systematics.</title>
        <authorList>
            <person name="Melie T."/>
            <person name="Pirro S."/>
            <person name="Miller A.N."/>
            <person name="Quandt A."/>
        </authorList>
    </citation>
    <scope>NUCLEOTIDE SEQUENCE</scope>
    <source>
        <strain evidence="2">CAQ_001_2017</strain>
    </source>
</reference>
<feature type="compositionally biased region" description="Acidic residues" evidence="1">
    <location>
        <begin position="68"/>
        <end position="78"/>
    </location>
</feature>
<accession>A0A9P8IJV4</accession>
<keyword evidence="3" id="KW-1185">Reference proteome</keyword>
<sequence>MTSWYHKRMLDRKRLARHYHMVAGSDEGEATDLELGEHPPTTITTETTTAASNMEAELDNWDEHAEDAWEEEEEEDGGDEHAEGTTTTTEESVGGKTPDSGSFGDIGSRVSTDETGEKRK</sequence>
<protein>
    <submittedName>
        <fullName evidence="2">Uncharacterized protein</fullName>
    </submittedName>
</protein>
<evidence type="ECO:0000313" key="3">
    <source>
        <dbReference type="Proteomes" id="UP000750711"/>
    </source>
</evidence>
<feature type="region of interest" description="Disordered" evidence="1">
    <location>
        <begin position="25"/>
        <end position="120"/>
    </location>
</feature>
<comment type="caution">
    <text evidence="2">The sequence shown here is derived from an EMBL/GenBank/DDBJ whole genome shotgun (WGS) entry which is preliminary data.</text>
</comment>
<organism evidence="2 3">
    <name type="scientific">Trichoglossum hirsutum</name>
    <dbReference type="NCBI Taxonomy" id="265104"/>
    <lineage>
        <taxon>Eukaryota</taxon>
        <taxon>Fungi</taxon>
        <taxon>Dikarya</taxon>
        <taxon>Ascomycota</taxon>
        <taxon>Pezizomycotina</taxon>
        <taxon>Geoglossomycetes</taxon>
        <taxon>Geoglossales</taxon>
        <taxon>Geoglossaceae</taxon>
        <taxon>Trichoglossum</taxon>
    </lineage>
</organism>
<gene>
    <name evidence="2" type="ORF">GP486_006848</name>
</gene>
<proteinExistence type="predicted"/>
<evidence type="ECO:0000256" key="1">
    <source>
        <dbReference type="SAM" id="MobiDB-lite"/>
    </source>
</evidence>
<feature type="compositionally biased region" description="Basic and acidic residues" evidence="1">
    <location>
        <begin position="111"/>
        <end position="120"/>
    </location>
</feature>
<dbReference type="AlphaFoldDB" id="A0A9P8IJV4"/>
<dbReference type="Proteomes" id="UP000750711">
    <property type="component" value="Unassembled WGS sequence"/>
</dbReference>
<name>A0A9P8IJV4_9PEZI</name>